<accession>A0ACC3MSX4</accession>
<dbReference type="Proteomes" id="UP001281147">
    <property type="component" value="Unassembled WGS sequence"/>
</dbReference>
<proteinExistence type="predicted"/>
<keyword evidence="2" id="KW-1185">Reference proteome</keyword>
<protein>
    <submittedName>
        <fullName evidence="1">Uncharacterized protein</fullName>
    </submittedName>
</protein>
<reference evidence="1" key="1">
    <citation type="submission" date="2023-07" db="EMBL/GenBank/DDBJ databases">
        <title>Black Yeasts Isolated from many extreme environments.</title>
        <authorList>
            <person name="Coleine C."/>
            <person name="Stajich J.E."/>
            <person name="Selbmann L."/>
        </authorList>
    </citation>
    <scope>NUCLEOTIDE SEQUENCE</scope>
    <source>
        <strain evidence="1">CCFEE 5714</strain>
    </source>
</reference>
<evidence type="ECO:0000313" key="2">
    <source>
        <dbReference type="Proteomes" id="UP001281147"/>
    </source>
</evidence>
<dbReference type="EMBL" id="JAUTXU010000157">
    <property type="protein sequence ID" value="KAK3702975.1"/>
    <property type="molecule type" value="Genomic_DNA"/>
</dbReference>
<comment type="caution">
    <text evidence="1">The sequence shown here is derived from an EMBL/GenBank/DDBJ whole genome shotgun (WGS) entry which is preliminary data.</text>
</comment>
<evidence type="ECO:0000313" key="1">
    <source>
        <dbReference type="EMBL" id="KAK3702975.1"/>
    </source>
</evidence>
<name>A0ACC3MSX4_9PEZI</name>
<organism evidence="1 2">
    <name type="scientific">Vermiconidia calcicola</name>
    <dbReference type="NCBI Taxonomy" id="1690605"/>
    <lineage>
        <taxon>Eukaryota</taxon>
        <taxon>Fungi</taxon>
        <taxon>Dikarya</taxon>
        <taxon>Ascomycota</taxon>
        <taxon>Pezizomycotina</taxon>
        <taxon>Dothideomycetes</taxon>
        <taxon>Dothideomycetidae</taxon>
        <taxon>Mycosphaerellales</taxon>
        <taxon>Extremaceae</taxon>
        <taxon>Vermiconidia</taxon>
    </lineage>
</organism>
<sequence>MLSLFRKDAAVRHVKEHHPDLNVELLCLSESEIREGGLECGVASTRNALVARFADTVRQNSGDDAALDAAVATVEVLVFGYDERVERPANGHKYAMQAIQLLAATSQRFDYAIDLFFDLVERYLGSCTTFSRDALAIRRMQNYDQTLAKLVSKQWTSSGERNYLDLTKPLDRIKALRQEFDSRNDRTTCNATCFFGQRKSSPIFCESFQMLQSLQK</sequence>
<gene>
    <name evidence="1" type="ORF">LTR37_014705</name>
</gene>